<evidence type="ECO:0000259" key="1">
    <source>
        <dbReference type="Pfam" id="PF06114"/>
    </source>
</evidence>
<gene>
    <name evidence="2" type="ORF">SAMN05216180_0077</name>
</gene>
<organism evidence="2 3">
    <name type="scientific">Hydrogenoanaerobacterium saccharovorans</name>
    <dbReference type="NCBI Taxonomy" id="474960"/>
    <lineage>
        <taxon>Bacteria</taxon>
        <taxon>Bacillati</taxon>
        <taxon>Bacillota</taxon>
        <taxon>Clostridia</taxon>
        <taxon>Eubacteriales</taxon>
        <taxon>Oscillospiraceae</taxon>
        <taxon>Hydrogenoanaerobacterium</taxon>
    </lineage>
</organism>
<dbReference type="STRING" id="474960.SAMN05216180_0077"/>
<dbReference type="AlphaFoldDB" id="A0A1H7YLK0"/>
<evidence type="ECO:0000313" key="2">
    <source>
        <dbReference type="EMBL" id="SEM46177.1"/>
    </source>
</evidence>
<accession>A0A1H7YLK0</accession>
<name>A0A1H7YLK0_9FIRM</name>
<dbReference type="InterPro" id="IPR052345">
    <property type="entry name" value="Rad_response_metalloprotease"/>
</dbReference>
<dbReference type="Pfam" id="PF06114">
    <property type="entry name" value="Peptidase_M78"/>
    <property type="match status" value="1"/>
</dbReference>
<dbReference type="Gene3D" id="1.10.10.2910">
    <property type="match status" value="1"/>
</dbReference>
<reference evidence="2 3" key="1">
    <citation type="submission" date="2016-10" db="EMBL/GenBank/DDBJ databases">
        <authorList>
            <person name="de Groot N.N."/>
        </authorList>
    </citation>
    <scope>NUCLEOTIDE SEQUENCE [LARGE SCALE GENOMIC DNA]</scope>
    <source>
        <strain evidence="2 3">CGMCC 1.5070</strain>
    </source>
</reference>
<sequence length="194" mass="22305">MTNNQIEQKANEVLAAYLKKGGSHKIFAEIMQDEGIKYREVLSENQNFAGALTKGNSGQVYVMVNKSIENAGRKNFTIAHELGHYFLGHQLKTNYFFCLDSQISEESIATNDIEHEANYFASCFLMPEDKVRKAFFSMLKNSRKAKIKDFLHVKNDYTFSIWCGIRGDLMKRYGVSEAALRYRLKQLGLARFNF</sequence>
<dbReference type="PANTHER" id="PTHR43236:SF1">
    <property type="entry name" value="BLL7220 PROTEIN"/>
    <property type="match status" value="1"/>
</dbReference>
<dbReference type="Proteomes" id="UP000199158">
    <property type="component" value="Unassembled WGS sequence"/>
</dbReference>
<dbReference type="InterPro" id="IPR010359">
    <property type="entry name" value="IrrE_HExxH"/>
</dbReference>
<dbReference type="EMBL" id="FOCG01000001">
    <property type="protein sequence ID" value="SEM46177.1"/>
    <property type="molecule type" value="Genomic_DNA"/>
</dbReference>
<keyword evidence="3" id="KW-1185">Reference proteome</keyword>
<dbReference type="PANTHER" id="PTHR43236">
    <property type="entry name" value="ANTITOXIN HIGA1"/>
    <property type="match status" value="1"/>
</dbReference>
<evidence type="ECO:0000313" key="3">
    <source>
        <dbReference type="Proteomes" id="UP000199158"/>
    </source>
</evidence>
<feature type="domain" description="IrrE N-terminal-like" evidence="1">
    <location>
        <begin position="60"/>
        <end position="185"/>
    </location>
</feature>
<proteinExistence type="predicted"/>
<protein>
    <submittedName>
        <fullName evidence="2">Zn-dependent peptidase ImmA, M78 family</fullName>
    </submittedName>
</protein>
<dbReference type="RefSeq" id="WP_162840748.1">
    <property type="nucleotide sequence ID" value="NZ_FOCG01000001.1"/>
</dbReference>